<evidence type="ECO:0000313" key="2">
    <source>
        <dbReference type="Proteomes" id="UP000677853"/>
    </source>
</evidence>
<name>A0ABQ1EKJ5_9MOLU</name>
<gene>
    <name evidence="1" type="ORF">HPP_5210</name>
</gene>
<accession>A0ABQ1EKJ5</accession>
<proteinExistence type="predicted"/>
<dbReference type="EMBL" id="BMZZ01000033">
    <property type="protein sequence ID" value="GFZ75563.1"/>
    <property type="molecule type" value="Genomic_DNA"/>
</dbReference>
<organism evidence="1 2">
    <name type="scientific">Hydrangea phyllody phytoplasma</name>
    <dbReference type="NCBI Taxonomy" id="238673"/>
    <lineage>
        <taxon>Bacteria</taxon>
        <taxon>Bacillati</taxon>
        <taxon>Mycoplasmatota</taxon>
        <taxon>Mollicutes</taxon>
        <taxon>Acholeplasmatales</taxon>
        <taxon>Acholeplasmataceae</taxon>
        <taxon>Candidatus Phytoplasma</taxon>
        <taxon>16SrI (Aster yellows group)</taxon>
    </lineage>
</organism>
<sequence length="63" mass="7699">MSDRMTEVYRGTYFKDCSKPITKKKINKHARPKGKWLNLDHPRKTFKNKKKSFKKRIKILKNY</sequence>
<protein>
    <submittedName>
        <fullName evidence="1">Uncharacterized protein</fullName>
    </submittedName>
</protein>
<dbReference type="Proteomes" id="UP000677853">
    <property type="component" value="Unassembled WGS sequence"/>
</dbReference>
<reference evidence="1 2" key="1">
    <citation type="journal article" date="2021" name="J. Gen. Plant Pathol.">
        <title>Enrichment of phytoplasma genome DNA through a methyl-CpG binding domain-mediated method for efficient genome sequencing.</title>
        <authorList>
            <person name="Nijo T."/>
            <person name="Iwabuchi N."/>
            <person name="Tokuda R."/>
            <person name="Suzuki T."/>
            <person name="Matsumoto O."/>
            <person name="Miyazaki A."/>
            <person name="Maejima K."/>
            <person name="Oshima K."/>
            <person name="Namba S."/>
            <person name="Yamaji Y."/>
        </authorList>
    </citation>
    <scope>NUCLEOTIDE SEQUENCE [LARGE SCALE GENOMIC DNA]</scope>
    <source>
        <strain evidence="1 2">HP</strain>
    </source>
</reference>
<keyword evidence="2" id="KW-1185">Reference proteome</keyword>
<dbReference type="RefSeq" id="WP_212775640.1">
    <property type="nucleotide sequence ID" value="NZ_BMZZ01000033.1"/>
</dbReference>
<comment type="caution">
    <text evidence="1">The sequence shown here is derived from an EMBL/GenBank/DDBJ whole genome shotgun (WGS) entry which is preliminary data.</text>
</comment>
<evidence type="ECO:0000313" key="1">
    <source>
        <dbReference type="EMBL" id="GFZ75563.1"/>
    </source>
</evidence>